<evidence type="ECO:0000256" key="1">
    <source>
        <dbReference type="SAM" id="MobiDB-lite"/>
    </source>
</evidence>
<dbReference type="AlphaFoldDB" id="A0A2G3DV84"/>
<dbReference type="InterPro" id="IPR058087">
    <property type="entry name" value="XAC2610_dom"/>
</dbReference>
<reference evidence="2 3" key="2">
    <citation type="submission" date="2017-10" db="EMBL/GenBank/DDBJ databases">
        <authorList>
            <person name="Banno H."/>
            <person name="Chua N.-H."/>
        </authorList>
    </citation>
    <scope>NUCLEOTIDE SEQUENCE [LARGE SCALE GENOMIC DNA]</scope>
    <source>
        <strain evidence="2 3">JK626</strain>
    </source>
</reference>
<dbReference type="Proteomes" id="UP000225889">
    <property type="component" value="Unassembled WGS sequence"/>
</dbReference>
<sequence length="400" mass="45918">MQNINKYFLVLVCCSLVFTACKQEDKGQDNTKLEQSKIEDNNDSNSKKEISNVSWSFDSKDEDKNYYGEYTVITFDFSDGTSQEFDLNVPCSVDSMEMLDIDNDGIDDYVFQCYFPNTATEFNLIYAYSFNDGELNQIFPFTQLCEEAGDSLLYCEQKEIEVPSDYEKDNIVNAIQVSAIDKDCIKDTPTAYKSYTATAYCLDGQWYIKDACYKTYDKSLEEVDAELDVPDGAEIEYEDWVDAEHTVYRVALQRTEEDSDEYLHLMDYFLFQEEDGSVITIKVDYPSKDDSLYSDRYVGDVCDFDAEFVDVTFDGHKDLVISLGNFGAQGAAGHCVYVYEDGDYVYKKSFEDIPNYAIDEVNQCITGSSRGNAVTYYDYVYEYIDGDFVNTDTQETVYEE</sequence>
<name>A0A2G3DV84_9FIRM</name>
<comment type="caution">
    <text evidence="2">The sequence shown here is derived from an EMBL/GenBank/DDBJ whole genome shotgun (WGS) entry which is preliminary data.</text>
</comment>
<evidence type="ECO:0000313" key="3">
    <source>
        <dbReference type="Proteomes" id="UP000225889"/>
    </source>
</evidence>
<dbReference type="PROSITE" id="PS51257">
    <property type="entry name" value="PROKAR_LIPOPROTEIN"/>
    <property type="match status" value="1"/>
</dbReference>
<feature type="region of interest" description="Disordered" evidence="1">
    <location>
        <begin position="29"/>
        <end position="49"/>
    </location>
</feature>
<evidence type="ECO:0000313" key="2">
    <source>
        <dbReference type="EMBL" id="PHU34948.1"/>
    </source>
</evidence>
<reference evidence="2 3" key="1">
    <citation type="submission" date="2017-10" db="EMBL/GenBank/DDBJ databases">
        <title>Resolving the taxonomy of Roseburia spp., Eubacterium rectale and Agathobacter spp. through phylogenomic analysis.</title>
        <authorList>
            <person name="Sheridan P.O."/>
            <person name="Walker A.W."/>
            <person name="Duncan S.H."/>
            <person name="Scott K.P."/>
            <person name="Toole P.W.O."/>
            <person name="Luis P."/>
            <person name="Flint H.J."/>
        </authorList>
    </citation>
    <scope>NUCLEOTIDE SEQUENCE [LARGE SCALE GENOMIC DNA]</scope>
    <source>
        <strain evidence="2 3">JK626</strain>
    </source>
</reference>
<accession>A0A2G3DV84</accession>
<dbReference type="NCBIfam" id="NF047539">
    <property type="entry name" value="XAC2610_fam"/>
    <property type="match status" value="1"/>
</dbReference>
<protein>
    <submittedName>
        <fullName evidence="2">Uncharacterized protein</fullName>
    </submittedName>
</protein>
<dbReference type="EMBL" id="PDYF01000011">
    <property type="protein sequence ID" value="PHU34948.1"/>
    <property type="molecule type" value="Genomic_DNA"/>
</dbReference>
<organism evidence="2 3">
    <name type="scientific">Pseudobutyrivibrio ruminis</name>
    <dbReference type="NCBI Taxonomy" id="46206"/>
    <lineage>
        <taxon>Bacteria</taxon>
        <taxon>Bacillati</taxon>
        <taxon>Bacillota</taxon>
        <taxon>Clostridia</taxon>
        <taxon>Lachnospirales</taxon>
        <taxon>Lachnospiraceae</taxon>
        <taxon>Pseudobutyrivibrio</taxon>
    </lineage>
</organism>
<gene>
    <name evidence="2" type="ORF">CSX01_06325</name>
</gene>
<proteinExistence type="predicted"/>
<dbReference type="RefSeq" id="WP_099391808.1">
    <property type="nucleotide sequence ID" value="NZ_PDYF01000011.1"/>
</dbReference>